<sequence>MSTASSESASDATASSGPILRPKPVRCGGTVFFKVEEIVFEVPRYRFAEHSEVFEAIFQLPAGTDGTVEGRDEDHPIELKGYKAMHFNSLYKVLYPTPDDLISGTFALEKDEWVGVLNLSTRWSMKKVCIIFYQQFSNGK</sequence>
<organism evidence="1 2">
    <name type="scientific">Candolleomyces eurysporus</name>
    <dbReference type="NCBI Taxonomy" id="2828524"/>
    <lineage>
        <taxon>Eukaryota</taxon>
        <taxon>Fungi</taxon>
        <taxon>Dikarya</taxon>
        <taxon>Basidiomycota</taxon>
        <taxon>Agaricomycotina</taxon>
        <taxon>Agaricomycetes</taxon>
        <taxon>Agaricomycetidae</taxon>
        <taxon>Agaricales</taxon>
        <taxon>Agaricineae</taxon>
        <taxon>Psathyrellaceae</taxon>
        <taxon>Candolleomyces</taxon>
    </lineage>
</organism>
<proteinExistence type="predicted"/>
<dbReference type="AlphaFoldDB" id="A0A9W8ME69"/>
<dbReference type="InterPro" id="IPR011333">
    <property type="entry name" value="SKP1/BTB/POZ_sf"/>
</dbReference>
<dbReference type="OrthoDB" id="3199068at2759"/>
<dbReference type="Gene3D" id="3.30.710.10">
    <property type="entry name" value="Potassium Channel Kv1.1, Chain A"/>
    <property type="match status" value="1"/>
</dbReference>
<feature type="non-terminal residue" evidence="1">
    <location>
        <position position="140"/>
    </location>
</feature>
<evidence type="ECO:0008006" key="3">
    <source>
        <dbReference type="Google" id="ProtNLM"/>
    </source>
</evidence>
<dbReference type="EMBL" id="JANBPK010001107">
    <property type="protein sequence ID" value="KAJ2925853.1"/>
    <property type="molecule type" value="Genomic_DNA"/>
</dbReference>
<keyword evidence="2" id="KW-1185">Reference proteome</keyword>
<comment type="caution">
    <text evidence="1">The sequence shown here is derived from an EMBL/GenBank/DDBJ whole genome shotgun (WGS) entry which is preliminary data.</text>
</comment>
<gene>
    <name evidence="1" type="ORF">H1R20_g11241</name>
</gene>
<evidence type="ECO:0000313" key="1">
    <source>
        <dbReference type="EMBL" id="KAJ2925853.1"/>
    </source>
</evidence>
<dbReference type="Proteomes" id="UP001140091">
    <property type="component" value="Unassembled WGS sequence"/>
</dbReference>
<accession>A0A9W8ME69</accession>
<evidence type="ECO:0000313" key="2">
    <source>
        <dbReference type="Proteomes" id="UP001140091"/>
    </source>
</evidence>
<protein>
    <recommendedName>
        <fullName evidence="3">BTB domain-containing protein</fullName>
    </recommendedName>
</protein>
<reference evidence="1" key="1">
    <citation type="submission" date="2022-06" db="EMBL/GenBank/DDBJ databases">
        <title>Genome Sequence of Candolleomyces eurysporus.</title>
        <authorList>
            <person name="Buettner E."/>
        </authorList>
    </citation>
    <scope>NUCLEOTIDE SEQUENCE</scope>
    <source>
        <strain evidence="1">VTCC 930004</strain>
    </source>
</reference>
<name>A0A9W8ME69_9AGAR</name>